<dbReference type="PROSITE" id="PS51257">
    <property type="entry name" value="PROKAR_LIPOPROTEIN"/>
    <property type="match status" value="1"/>
</dbReference>
<dbReference type="Pfam" id="PF12866">
    <property type="entry name" value="DUF3823"/>
    <property type="match status" value="1"/>
</dbReference>
<protein>
    <recommendedName>
        <fullName evidence="5">DUF3823 domain-containing protein</fullName>
    </recommendedName>
</protein>
<dbReference type="InterPro" id="IPR024278">
    <property type="entry name" value="DUF3823_N"/>
</dbReference>
<evidence type="ECO:0000259" key="2">
    <source>
        <dbReference type="Pfam" id="PF18003"/>
    </source>
</evidence>
<evidence type="ECO:0000313" key="3">
    <source>
        <dbReference type="EMBL" id="RXG13211.1"/>
    </source>
</evidence>
<evidence type="ECO:0000313" key="4">
    <source>
        <dbReference type="Proteomes" id="UP000289821"/>
    </source>
</evidence>
<dbReference type="InterPro" id="IPR041186">
    <property type="entry name" value="DUF3823_C"/>
</dbReference>
<organism evidence="3 4">
    <name type="scientific">Leeuwenhoekiella aestuarii</name>
    <dbReference type="NCBI Taxonomy" id="2249426"/>
    <lineage>
        <taxon>Bacteria</taxon>
        <taxon>Pseudomonadati</taxon>
        <taxon>Bacteroidota</taxon>
        <taxon>Flavobacteriia</taxon>
        <taxon>Flavobacteriales</taxon>
        <taxon>Flavobacteriaceae</taxon>
        <taxon>Leeuwenhoekiella</taxon>
    </lineage>
</organism>
<feature type="domain" description="DUF3823" evidence="1">
    <location>
        <begin position="30"/>
        <end position="121"/>
    </location>
</feature>
<accession>A0A4V1KP16</accession>
<keyword evidence="4" id="KW-1185">Reference proteome</keyword>
<dbReference type="Pfam" id="PF18003">
    <property type="entry name" value="DUF3823_C"/>
    <property type="match status" value="1"/>
</dbReference>
<sequence length="229" mass="25755">MKIRHYLYLSALALIFASCEIDNYDEPESFFTGRIVYNGEPIEVGAREVRFQLFQPGFGNLAPLDVHLDTDGSFSGRFFDGDYKLKFLNGQGPFKAYEVNEQQGDTIFISIRGNTEMDFEVLPYYMLNSSQFSASGSTITGSANYTQVITDADARTIEFARLYINDTQFVSNNGDYNLGFSDLEVNTGRVSGNTTLPDNYDKDYIFARIGVKIDGVEDLLFCPVQKLDL</sequence>
<reference evidence="3 4" key="1">
    <citation type="submission" date="2018-07" db="EMBL/GenBank/DDBJ databases">
        <title>Leeuwenhoekiella genomics.</title>
        <authorList>
            <person name="Tahon G."/>
            <person name="Willems A."/>
        </authorList>
    </citation>
    <scope>NUCLEOTIDE SEQUENCE [LARGE SCALE GENOMIC DNA]</scope>
    <source>
        <strain evidence="3 4">R-50232</strain>
    </source>
</reference>
<dbReference type="RefSeq" id="WP_128761989.1">
    <property type="nucleotide sequence ID" value="NZ_QOVI01000005.1"/>
</dbReference>
<dbReference type="EMBL" id="QOVI01000005">
    <property type="protein sequence ID" value="RXG13211.1"/>
    <property type="molecule type" value="Genomic_DNA"/>
</dbReference>
<dbReference type="OrthoDB" id="1433240at2"/>
<proteinExistence type="predicted"/>
<evidence type="ECO:0000259" key="1">
    <source>
        <dbReference type="Pfam" id="PF12866"/>
    </source>
</evidence>
<dbReference type="Gene3D" id="2.60.40.1120">
    <property type="entry name" value="Carboxypeptidase-like, regulatory domain"/>
    <property type="match status" value="1"/>
</dbReference>
<dbReference type="Gene3D" id="2.60.40.2060">
    <property type="match status" value="1"/>
</dbReference>
<evidence type="ECO:0008006" key="5">
    <source>
        <dbReference type="Google" id="ProtNLM"/>
    </source>
</evidence>
<comment type="caution">
    <text evidence="3">The sequence shown here is derived from an EMBL/GenBank/DDBJ whole genome shotgun (WGS) entry which is preliminary data.</text>
</comment>
<dbReference type="Proteomes" id="UP000289821">
    <property type="component" value="Unassembled WGS sequence"/>
</dbReference>
<name>A0A4V1KP16_9FLAO</name>
<feature type="domain" description="DUF3823" evidence="2">
    <location>
        <begin position="125"/>
        <end position="226"/>
    </location>
</feature>
<gene>
    <name evidence="3" type="ORF">DSM04_105189</name>
</gene>
<dbReference type="AlphaFoldDB" id="A0A4V1KP16"/>